<dbReference type="PANTHER" id="PTHR11614">
    <property type="entry name" value="PHOSPHOLIPASE-RELATED"/>
    <property type="match status" value="1"/>
</dbReference>
<evidence type="ECO:0000259" key="5">
    <source>
        <dbReference type="Pfam" id="PF12146"/>
    </source>
</evidence>
<dbReference type="SUPFAM" id="SSF53474">
    <property type="entry name" value="alpha/beta-Hydrolases"/>
    <property type="match status" value="1"/>
</dbReference>
<reference evidence="6 7" key="1">
    <citation type="journal article" date="2019" name="ACS Chem. Biol.">
        <title>Identification and Mobilization of a Cryptic Antibiotic Biosynthesis Gene Locus from a Human-Pathogenic Nocardia Isolate.</title>
        <authorList>
            <person name="Herisse M."/>
            <person name="Ishida K."/>
            <person name="Porter J.L."/>
            <person name="Howden B."/>
            <person name="Hertweck C."/>
            <person name="Stinear T.P."/>
            <person name="Pidot S.J."/>
        </authorList>
    </citation>
    <scope>NUCLEOTIDE SEQUENCE [LARGE SCALE GENOMIC DNA]</scope>
    <source>
        <strain evidence="6 7">AUSMDU00012715</strain>
    </source>
</reference>
<dbReference type="Gene3D" id="3.40.50.1820">
    <property type="entry name" value="alpha/beta hydrolase"/>
    <property type="match status" value="1"/>
</dbReference>
<comment type="similarity">
    <text evidence="2">Belongs to the AB hydrolase superfamily.</text>
</comment>
<dbReference type="EC" id="3.1.1.23" evidence="3"/>
<dbReference type="InterPro" id="IPR000073">
    <property type="entry name" value="AB_hydrolase_1"/>
</dbReference>
<evidence type="ECO:0000313" key="7">
    <source>
        <dbReference type="Proteomes" id="UP000500953"/>
    </source>
</evidence>
<evidence type="ECO:0000256" key="1">
    <source>
        <dbReference type="ARBA" id="ARBA00001613"/>
    </source>
</evidence>
<name>A0A6G9Z0I5_9NOCA</name>
<evidence type="ECO:0000256" key="2">
    <source>
        <dbReference type="ARBA" id="ARBA00008645"/>
    </source>
</evidence>
<evidence type="ECO:0000313" key="6">
    <source>
        <dbReference type="EMBL" id="QIS19018.1"/>
    </source>
</evidence>
<dbReference type="Proteomes" id="UP000500953">
    <property type="component" value="Chromosome"/>
</dbReference>
<comment type="catalytic activity">
    <reaction evidence="1">
        <text>Hydrolyzes glycerol monoesters of long-chain fatty acids.</text>
        <dbReference type="EC" id="3.1.1.23"/>
    </reaction>
</comment>
<dbReference type="AlphaFoldDB" id="A0A6G9Z0I5"/>
<dbReference type="RefSeq" id="WP_167486327.1">
    <property type="nucleotide sequence ID" value="NZ_CP046173.1"/>
</dbReference>
<organism evidence="6 7">
    <name type="scientific">Nocardia terpenica</name>
    <dbReference type="NCBI Taxonomy" id="455432"/>
    <lineage>
        <taxon>Bacteria</taxon>
        <taxon>Bacillati</taxon>
        <taxon>Actinomycetota</taxon>
        <taxon>Actinomycetes</taxon>
        <taxon>Mycobacteriales</taxon>
        <taxon>Nocardiaceae</taxon>
        <taxon>Nocardia</taxon>
    </lineage>
</organism>
<feature type="domain" description="Serine aminopeptidase S33" evidence="5">
    <location>
        <begin position="26"/>
        <end position="260"/>
    </location>
</feature>
<dbReference type="InterPro" id="IPR022742">
    <property type="entry name" value="Hydrolase_4"/>
</dbReference>
<evidence type="ECO:0000256" key="4">
    <source>
        <dbReference type="ARBA" id="ARBA00071261"/>
    </source>
</evidence>
<dbReference type="Pfam" id="PF12146">
    <property type="entry name" value="Hydrolase_4"/>
    <property type="match status" value="1"/>
</dbReference>
<protein>
    <recommendedName>
        <fullName evidence="4">Monoacylglycerol lipase</fullName>
        <ecNumber evidence="3">3.1.1.23</ecNumber>
    </recommendedName>
</protein>
<accession>A0A6G9Z0I5</accession>
<keyword evidence="6" id="KW-0378">Hydrolase</keyword>
<evidence type="ECO:0000256" key="3">
    <source>
        <dbReference type="ARBA" id="ARBA00013254"/>
    </source>
</evidence>
<dbReference type="PRINTS" id="PR00111">
    <property type="entry name" value="ABHYDROLASE"/>
</dbReference>
<proteinExistence type="inferred from homology"/>
<gene>
    <name evidence="6" type="ORF">F6W96_12635</name>
</gene>
<dbReference type="FunFam" id="3.40.50.1820:FF:000117">
    <property type="entry name" value="Monoglyceride lipase, putative"/>
    <property type="match status" value="1"/>
</dbReference>
<sequence length="276" mass="29816">MARSESGGFEGRGGRVFWRAWVPEGEVRGVVALVHGVAEHSWRYEYVGKRLADNGFATYALDHIGHGRSGGVRANIDSIDGAADNVASVLELASGRHPGVPRFIVGHSMGSLITLHLATRGPLDVAGIAVSAPPLVIEAGNPVQRLLAPALSRWTPNLGVLQLDSSAISRDSEVVRAYDTDPLVFRGKLPARTATEILHTADTVRHRLDHLTVPTLVLHGTADALASPTGSDLIEHHAATKDLTVNRYPGLYHEVFNEPERDDVLTDLIDWLDAHR</sequence>
<dbReference type="EMBL" id="CP046173">
    <property type="protein sequence ID" value="QIS19018.1"/>
    <property type="molecule type" value="Genomic_DNA"/>
</dbReference>
<dbReference type="InterPro" id="IPR051044">
    <property type="entry name" value="MAG_DAG_Lipase"/>
</dbReference>
<dbReference type="InterPro" id="IPR029058">
    <property type="entry name" value="AB_hydrolase_fold"/>
</dbReference>
<dbReference type="GO" id="GO:0047372">
    <property type="term" value="F:monoacylglycerol lipase activity"/>
    <property type="evidence" value="ECO:0007669"/>
    <property type="project" value="UniProtKB-EC"/>
</dbReference>